<dbReference type="EMBL" id="JAVFWL010000004">
    <property type="protein sequence ID" value="KAK6752394.1"/>
    <property type="molecule type" value="Genomic_DNA"/>
</dbReference>
<feature type="compositionally biased region" description="Basic residues" evidence="1">
    <location>
        <begin position="150"/>
        <end position="159"/>
    </location>
</feature>
<evidence type="ECO:0000313" key="2">
    <source>
        <dbReference type="EMBL" id="KAK6752394.1"/>
    </source>
</evidence>
<feature type="compositionally biased region" description="Pro residues" evidence="1">
    <location>
        <begin position="104"/>
        <end position="133"/>
    </location>
</feature>
<accession>A0ABR1DPP4</accession>
<feature type="region of interest" description="Disordered" evidence="1">
    <location>
        <begin position="1"/>
        <end position="185"/>
    </location>
</feature>
<feature type="compositionally biased region" description="Low complexity" evidence="1">
    <location>
        <begin position="70"/>
        <end position="103"/>
    </location>
</feature>
<keyword evidence="3" id="KW-1185">Reference proteome</keyword>
<evidence type="ECO:0000256" key="1">
    <source>
        <dbReference type="SAM" id="MobiDB-lite"/>
    </source>
</evidence>
<comment type="caution">
    <text evidence="2">The sequence shown here is derived from an EMBL/GenBank/DDBJ whole genome shotgun (WGS) entry which is preliminary data.</text>
</comment>
<reference evidence="2 3" key="1">
    <citation type="submission" date="2023-08" db="EMBL/GenBank/DDBJ databases">
        <title>A Necator americanus chromosomal reference genome.</title>
        <authorList>
            <person name="Ilik V."/>
            <person name="Petrzelkova K.J."/>
            <person name="Pardy F."/>
            <person name="Fuh T."/>
            <person name="Niatou-Singa F.S."/>
            <person name="Gouil Q."/>
            <person name="Baker L."/>
            <person name="Ritchie M.E."/>
            <person name="Jex A.R."/>
            <person name="Gazzola D."/>
            <person name="Li H."/>
            <person name="Toshio Fujiwara R."/>
            <person name="Zhan B."/>
            <person name="Aroian R.V."/>
            <person name="Pafco B."/>
            <person name="Schwarz E.M."/>
        </authorList>
    </citation>
    <scope>NUCLEOTIDE SEQUENCE [LARGE SCALE GENOMIC DNA]</scope>
    <source>
        <strain evidence="2 3">Aroian</strain>
        <tissue evidence="2">Whole animal</tissue>
    </source>
</reference>
<proteinExistence type="predicted"/>
<gene>
    <name evidence="2" type="primary">Necator_chrIV.g16973</name>
    <name evidence="2" type="ORF">RB195_003675</name>
</gene>
<protein>
    <submittedName>
        <fullName evidence="2">Uncharacterized protein</fullName>
    </submittedName>
</protein>
<organism evidence="2 3">
    <name type="scientific">Necator americanus</name>
    <name type="common">Human hookworm</name>
    <dbReference type="NCBI Taxonomy" id="51031"/>
    <lineage>
        <taxon>Eukaryota</taxon>
        <taxon>Metazoa</taxon>
        <taxon>Ecdysozoa</taxon>
        <taxon>Nematoda</taxon>
        <taxon>Chromadorea</taxon>
        <taxon>Rhabditida</taxon>
        <taxon>Rhabditina</taxon>
        <taxon>Rhabditomorpha</taxon>
        <taxon>Strongyloidea</taxon>
        <taxon>Ancylostomatidae</taxon>
        <taxon>Bunostominae</taxon>
        <taxon>Necator</taxon>
    </lineage>
</organism>
<name>A0ABR1DPP4_NECAM</name>
<evidence type="ECO:0000313" key="3">
    <source>
        <dbReference type="Proteomes" id="UP001303046"/>
    </source>
</evidence>
<dbReference type="Proteomes" id="UP001303046">
    <property type="component" value="Unassembled WGS sequence"/>
</dbReference>
<sequence length="222" mass="23149">MGAAPSVQVSLSQPLPPDAQIMKELPQSNKGEELDSAQYEIVPDLDTNAPPPPPPDDEEAKKVLPPPSVSPKKAAAPPVPAKTAAPPVPAKTAAPPLPAKTAAPPVPAKTAPPPVPAKTAPPPLSSPVPPPASPLRKVSTPAAPLTRQIAHARRKKSKEKKSDVEPTSHVKTALIVRPPKDTKTLADPWAKNYDTLLPLPPSSAVFSKHVKVSKPSEPLISK</sequence>